<dbReference type="EMBL" id="LCIE01000029">
    <property type="protein sequence ID" value="KKT48446.1"/>
    <property type="molecule type" value="Genomic_DNA"/>
</dbReference>
<sequence length="191" mass="22386">MPWFHSGKNRHGVWSPDGFTERFKEEVRSIRTRFGTKKVRAGLDDSGPWTPCNLRGVDVFVRVLEYDWGCIREDDEYTPVFDITFEIATDRTANPILVKLFKKPAQYRRVFYKSQIRLTFPNYYPRHPPTVYNLMPEVKALHASERHNVLGGGRLCIFSSAYDWNSNKDNACSALLVGLEWCVKHYENFDW</sequence>
<dbReference type="AlphaFoldDB" id="A0A0G1HML4"/>
<proteinExistence type="predicted"/>
<evidence type="ECO:0000313" key="2">
    <source>
        <dbReference type="Proteomes" id="UP000034172"/>
    </source>
</evidence>
<dbReference type="Proteomes" id="UP000034172">
    <property type="component" value="Unassembled WGS sequence"/>
</dbReference>
<dbReference type="SUPFAM" id="SSF54495">
    <property type="entry name" value="UBC-like"/>
    <property type="match status" value="1"/>
</dbReference>
<accession>A0A0G1HML4</accession>
<evidence type="ECO:0000313" key="1">
    <source>
        <dbReference type="EMBL" id="KKT48446.1"/>
    </source>
</evidence>
<gene>
    <name evidence="1" type="ORF">UW41_C0029G0013</name>
</gene>
<comment type="caution">
    <text evidence="1">The sequence shown here is derived from an EMBL/GenBank/DDBJ whole genome shotgun (WGS) entry which is preliminary data.</text>
</comment>
<protein>
    <submittedName>
        <fullName evidence="1">Uncharacterized protein</fullName>
    </submittedName>
</protein>
<name>A0A0G1HML4_9BACT</name>
<reference evidence="1 2" key="1">
    <citation type="journal article" date="2015" name="Nature">
        <title>rRNA introns, odd ribosomes, and small enigmatic genomes across a large radiation of phyla.</title>
        <authorList>
            <person name="Brown C.T."/>
            <person name="Hug L.A."/>
            <person name="Thomas B.C."/>
            <person name="Sharon I."/>
            <person name="Castelle C.J."/>
            <person name="Singh A."/>
            <person name="Wilkins M.J."/>
            <person name="Williams K.H."/>
            <person name="Banfield J.F."/>
        </authorList>
    </citation>
    <scope>NUCLEOTIDE SEQUENCE [LARGE SCALE GENOMIC DNA]</scope>
</reference>
<dbReference type="STRING" id="1618392.UW41_C0029G0013"/>
<dbReference type="InterPro" id="IPR016135">
    <property type="entry name" value="UBQ-conjugating_enzyme/RWD"/>
</dbReference>
<organism evidence="1 2">
    <name type="scientific">Candidatus Collierbacteria bacterium GW2011_GWC2_44_18</name>
    <dbReference type="NCBI Taxonomy" id="1618392"/>
    <lineage>
        <taxon>Bacteria</taxon>
        <taxon>Candidatus Collieribacteriota</taxon>
    </lineage>
</organism>